<evidence type="ECO:0000313" key="2">
    <source>
        <dbReference type="Proteomes" id="UP000299102"/>
    </source>
</evidence>
<accession>A0A4C1XX12</accession>
<gene>
    <name evidence="1" type="ORF">EVAR_79040_1</name>
</gene>
<proteinExistence type="predicted"/>
<dbReference type="EMBL" id="BGZK01000964">
    <property type="protein sequence ID" value="GBP66685.1"/>
    <property type="molecule type" value="Genomic_DNA"/>
</dbReference>
<protein>
    <submittedName>
        <fullName evidence="1">Uncharacterized protein</fullName>
    </submittedName>
</protein>
<dbReference type="Proteomes" id="UP000299102">
    <property type="component" value="Unassembled WGS sequence"/>
</dbReference>
<keyword evidence="2" id="KW-1185">Reference proteome</keyword>
<dbReference type="AlphaFoldDB" id="A0A4C1XX12"/>
<name>A0A4C1XX12_EUMVA</name>
<comment type="caution">
    <text evidence="1">The sequence shown here is derived from an EMBL/GenBank/DDBJ whole genome shotgun (WGS) entry which is preliminary data.</text>
</comment>
<evidence type="ECO:0000313" key="1">
    <source>
        <dbReference type="EMBL" id="GBP66685.1"/>
    </source>
</evidence>
<reference evidence="1 2" key="1">
    <citation type="journal article" date="2019" name="Commun. Biol.">
        <title>The bagworm genome reveals a unique fibroin gene that provides high tensile strength.</title>
        <authorList>
            <person name="Kono N."/>
            <person name="Nakamura H."/>
            <person name="Ohtoshi R."/>
            <person name="Tomita M."/>
            <person name="Numata K."/>
            <person name="Arakawa K."/>
        </authorList>
    </citation>
    <scope>NUCLEOTIDE SEQUENCE [LARGE SCALE GENOMIC DNA]</scope>
</reference>
<organism evidence="1 2">
    <name type="scientific">Eumeta variegata</name>
    <name type="common">Bagworm moth</name>
    <name type="synonym">Eumeta japonica</name>
    <dbReference type="NCBI Taxonomy" id="151549"/>
    <lineage>
        <taxon>Eukaryota</taxon>
        <taxon>Metazoa</taxon>
        <taxon>Ecdysozoa</taxon>
        <taxon>Arthropoda</taxon>
        <taxon>Hexapoda</taxon>
        <taxon>Insecta</taxon>
        <taxon>Pterygota</taxon>
        <taxon>Neoptera</taxon>
        <taxon>Endopterygota</taxon>
        <taxon>Lepidoptera</taxon>
        <taxon>Glossata</taxon>
        <taxon>Ditrysia</taxon>
        <taxon>Tineoidea</taxon>
        <taxon>Psychidae</taxon>
        <taxon>Oiketicinae</taxon>
        <taxon>Eumeta</taxon>
    </lineage>
</organism>
<sequence>MHSTDKTYPLTIFKFQLDEFKPSRRPSAGWRPLETVFTNAMTTTATGNLACSEARSVWSALTSVKNSLINAAVLKDSLRLRPGAKRSAWRRYSDSDLQWPRGGRVDHSWFGDLTILIALIPLLARSSHPAAAAVLQAKTSTGFYHDLYRPAPVPLRRSLASRLRPKRERYTQN</sequence>